<gene>
    <name evidence="5" type="ORF">FHP25_31155</name>
</gene>
<feature type="domain" description="Cadherin-like" evidence="4">
    <location>
        <begin position="735"/>
        <end position="829"/>
    </location>
</feature>
<feature type="domain" description="Cadherin-like" evidence="4">
    <location>
        <begin position="638"/>
        <end position="733"/>
    </location>
</feature>
<dbReference type="PRINTS" id="PR00313">
    <property type="entry name" value="CABNDNGRPT"/>
</dbReference>
<dbReference type="InterPro" id="IPR050557">
    <property type="entry name" value="RTX_toxin/Mannuronan_C5-epim"/>
</dbReference>
<reference evidence="5 6" key="1">
    <citation type="submission" date="2019-06" db="EMBL/GenBank/DDBJ databases">
        <title>New taxonomy in bacterial strain CC-CFT640, isolated from vineyard.</title>
        <authorList>
            <person name="Lin S.-Y."/>
            <person name="Tsai C.-F."/>
            <person name="Young C.-C."/>
        </authorList>
    </citation>
    <scope>NUCLEOTIDE SEQUENCE [LARGE SCALE GENOMIC DNA]</scope>
    <source>
        <strain evidence="5 6">CC-CFT640</strain>
    </source>
</reference>
<dbReference type="Gene3D" id="2.60.40.3440">
    <property type="match status" value="3"/>
</dbReference>
<keyword evidence="2" id="KW-0964">Secreted</keyword>
<dbReference type="Pfam" id="PF17892">
    <property type="entry name" value="Cadherin_5"/>
    <property type="match status" value="2"/>
</dbReference>
<dbReference type="EMBL" id="VDUZ01000047">
    <property type="protein sequence ID" value="TXL71174.1"/>
    <property type="molecule type" value="Genomic_DNA"/>
</dbReference>
<dbReference type="InterPro" id="IPR015919">
    <property type="entry name" value="Cadherin-like_sf"/>
</dbReference>
<dbReference type="RefSeq" id="WP_147850911.1">
    <property type="nucleotide sequence ID" value="NZ_VDUZ01000047.1"/>
</dbReference>
<evidence type="ECO:0000313" key="6">
    <source>
        <dbReference type="Proteomes" id="UP000321638"/>
    </source>
</evidence>
<dbReference type="Proteomes" id="UP000321638">
    <property type="component" value="Unassembled WGS sequence"/>
</dbReference>
<dbReference type="Gene3D" id="2.150.10.10">
    <property type="entry name" value="Serralysin-like metalloprotease, C-terminal"/>
    <property type="match status" value="2"/>
</dbReference>
<evidence type="ECO:0000256" key="1">
    <source>
        <dbReference type="ARBA" id="ARBA00004613"/>
    </source>
</evidence>
<sequence>MAGDGSTGAPGGTPQVPHLLDGYAVRPAWEVAGVDYAVGVHPGITLRVPTADNLPAGTTLGNHVIYINGTDVTLSGYNLTNYTVLVTATAKGTATIVDCAATTGINIRSTVDATANLVVRYCSFDGGGMASDPDFSLIKVWCPLTVEYSVLKNAPAAIYAPEPMTVMYNVMSGFAWQDGAHACAIAVEGTNDPNASALIAYNTIYSGDARNAEGFPIGIGTGIAFYNDAGGNFYNSTVANNTVIANLPGGASYLTGFYVDPPGTATNMHVQDNFYASVNGFNNASSGAYGALYIGTKGTVQATYTNNIDMSTGQLVAGSDAGPVDTGTVQSDVSYTLPAGIENLTLTGSDNINGTGNSLANVLTGNAGNNILDGGANADHMAGGAGDDTYVVDNAGDVVVEENGQGTDTVLSSVSYSLANYIENLTLTGNGNINGTGNSLANVLTGNSGSNTLNGGLGADTLNGGGGNDTLNGGAGNDTLNGGAGNDTAVYAGNRADYEILAVGGGLTIRDLNPANGDEGTDTLQGIEMLRFADITVPASTSNAAPVAGDDSASGSEDKAITTGNVLANDSDADSTLTAASIIGFSQGAHGAVVYNGNGTFTYTPVPNYNGADSFTYTVSDGHGGSDTARVSITVNPVNDAPVAIDDGPLQATGDQPLVISAAALLANDTDADLDALTIQGVTQPAHGALADNGNGTFTYTPVRNYNGADSFTYTVSDGHGGSDTARVSIAVNPVNDAPVAIDDGPLQATGDQPLVISAAALLANDTDADFDALTIQGVTQPTHGTLADNGNGTFTYTRDAGYVGADSFTYTVDDGHGGSDTATVSIRVDDAAGRTLTGNERANYLVGGAGNDTLNGRGGNDTLNGRGGNDTLNGGGGNDTLNGGDGDDTLNGGAGNDTLLGGRGRDVLIGGAGADLFDFHAFNESGTTDATRDQIVGFERGTDRIDLATIDANTAAAGNQAFAFIGGAAFHGVAGELRQQAFGADTIVSGDVNGDAVADFQIQLKGAFALTASDFFL</sequence>
<dbReference type="InterPro" id="IPR041690">
    <property type="entry name" value="Cadherin_5"/>
</dbReference>
<evidence type="ECO:0000256" key="3">
    <source>
        <dbReference type="SAM" id="MobiDB-lite"/>
    </source>
</evidence>
<dbReference type="InterPro" id="IPR011049">
    <property type="entry name" value="Serralysin-like_metalloprot_C"/>
</dbReference>
<dbReference type="OrthoDB" id="7306561at2"/>
<dbReference type="GO" id="GO:0005576">
    <property type="term" value="C:extracellular region"/>
    <property type="evidence" value="ECO:0007669"/>
    <property type="project" value="UniProtKB-SubCell"/>
</dbReference>
<name>A0A5C8PBJ2_9HYPH</name>
<proteinExistence type="predicted"/>
<dbReference type="InterPro" id="IPR001343">
    <property type="entry name" value="Hemolysn_Ca-bd"/>
</dbReference>
<dbReference type="Pfam" id="PF00353">
    <property type="entry name" value="HemolysinCabind"/>
    <property type="match status" value="4"/>
</dbReference>
<evidence type="ECO:0000313" key="5">
    <source>
        <dbReference type="EMBL" id="TXL71174.1"/>
    </source>
</evidence>
<dbReference type="Pfam" id="PF17963">
    <property type="entry name" value="Big_9"/>
    <property type="match status" value="1"/>
</dbReference>
<organism evidence="5 6">
    <name type="scientific">Vineibacter terrae</name>
    <dbReference type="NCBI Taxonomy" id="2586908"/>
    <lineage>
        <taxon>Bacteria</taxon>
        <taxon>Pseudomonadati</taxon>
        <taxon>Pseudomonadota</taxon>
        <taxon>Alphaproteobacteria</taxon>
        <taxon>Hyphomicrobiales</taxon>
        <taxon>Vineibacter</taxon>
    </lineage>
</organism>
<evidence type="ECO:0000256" key="2">
    <source>
        <dbReference type="ARBA" id="ARBA00022525"/>
    </source>
</evidence>
<dbReference type="PROSITE" id="PS00330">
    <property type="entry name" value="HEMOLYSIN_CALCIUM"/>
    <property type="match status" value="6"/>
</dbReference>
<dbReference type="GO" id="GO:0005509">
    <property type="term" value="F:calcium ion binding"/>
    <property type="evidence" value="ECO:0007669"/>
    <property type="project" value="InterPro"/>
</dbReference>
<feature type="region of interest" description="Disordered" evidence="3">
    <location>
        <begin position="854"/>
        <end position="891"/>
    </location>
</feature>
<evidence type="ECO:0000259" key="4">
    <source>
        <dbReference type="Pfam" id="PF17892"/>
    </source>
</evidence>
<dbReference type="SUPFAM" id="SSF51126">
    <property type="entry name" value="Pectin lyase-like"/>
    <property type="match status" value="1"/>
</dbReference>
<dbReference type="PANTHER" id="PTHR38340">
    <property type="entry name" value="S-LAYER PROTEIN"/>
    <property type="match status" value="1"/>
</dbReference>
<accession>A0A5C8PBJ2</accession>
<dbReference type="InterPro" id="IPR018511">
    <property type="entry name" value="Hemolysin-typ_Ca-bd_CS"/>
</dbReference>
<dbReference type="GO" id="GO:0016020">
    <property type="term" value="C:membrane"/>
    <property type="evidence" value="ECO:0007669"/>
    <property type="project" value="InterPro"/>
</dbReference>
<protein>
    <submittedName>
        <fullName evidence="5">Tandem-95 repeat protein</fullName>
    </submittedName>
</protein>
<dbReference type="SUPFAM" id="SSF51120">
    <property type="entry name" value="beta-Roll"/>
    <property type="match status" value="3"/>
</dbReference>
<dbReference type="NCBIfam" id="NF012211">
    <property type="entry name" value="tand_rpt_95"/>
    <property type="match status" value="3"/>
</dbReference>
<comment type="subcellular location">
    <subcellularLocation>
        <location evidence="1">Secreted</location>
    </subcellularLocation>
</comment>
<keyword evidence="6" id="KW-1185">Reference proteome</keyword>
<dbReference type="PANTHER" id="PTHR38340:SF1">
    <property type="entry name" value="S-LAYER PROTEIN"/>
    <property type="match status" value="1"/>
</dbReference>
<feature type="compositionally biased region" description="Gly residues" evidence="3">
    <location>
        <begin position="866"/>
        <end position="879"/>
    </location>
</feature>
<dbReference type="SUPFAM" id="SSF49313">
    <property type="entry name" value="Cadherin-like"/>
    <property type="match status" value="1"/>
</dbReference>
<dbReference type="AlphaFoldDB" id="A0A5C8PBJ2"/>
<comment type="caution">
    <text evidence="5">The sequence shown here is derived from an EMBL/GenBank/DDBJ whole genome shotgun (WGS) entry which is preliminary data.</text>
</comment>
<dbReference type="InterPro" id="IPR011050">
    <property type="entry name" value="Pectin_lyase_fold/virulence"/>
</dbReference>